<organism evidence="3 4">
    <name type="scientific">Schizothecium vesticola</name>
    <dbReference type="NCBI Taxonomy" id="314040"/>
    <lineage>
        <taxon>Eukaryota</taxon>
        <taxon>Fungi</taxon>
        <taxon>Dikarya</taxon>
        <taxon>Ascomycota</taxon>
        <taxon>Pezizomycotina</taxon>
        <taxon>Sordariomycetes</taxon>
        <taxon>Sordariomycetidae</taxon>
        <taxon>Sordariales</taxon>
        <taxon>Schizotheciaceae</taxon>
        <taxon>Schizothecium</taxon>
    </lineage>
</organism>
<dbReference type="EMBL" id="JAUKUD010000004">
    <property type="protein sequence ID" value="KAK0746955.1"/>
    <property type="molecule type" value="Genomic_DNA"/>
</dbReference>
<proteinExistence type="predicted"/>
<evidence type="ECO:0000313" key="3">
    <source>
        <dbReference type="EMBL" id="KAK0746955.1"/>
    </source>
</evidence>
<keyword evidence="1" id="KW-0812">Transmembrane</keyword>
<evidence type="ECO:0000313" key="4">
    <source>
        <dbReference type="Proteomes" id="UP001172155"/>
    </source>
</evidence>
<feature type="signal peptide" evidence="2">
    <location>
        <begin position="1"/>
        <end position="18"/>
    </location>
</feature>
<evidence type="ECO:0000256" key="2">
    <source>
        <dbReference type="SAM" id="SignalP"/>
    </source>
</evidence>
<keyword evidence="4" id="KW-1185">Reference proteome</keyword>
<feature type="chain" id="PRO_5041459902" evidence="2">
    <location>
        <begin position="19"/>
        <end position="369"/>
    </location>
</feature>
<dbReference type="AlphaFoldDB" id="A0AA40K5T2"/>
<name>A0AA40K5T2_9PEZI</name>
<keyword evidence="1" id="KW-0472">Membrane</keyword>
<dbReference type="Proteomes" id="UP001172155">
    <property type="component" value="Unassembled WGS sequence"/>
</dbReference>
<accession>A0AA40K5T2</accession>
<evidence type="ECO:0000256" key="1">
    <source>
        <dbReference type="SAM" id="Phobius"/>
    </source>
</evidence>
<protein>
    <submittedName>
        <fullName evidence="3">Uncharacterized protein</fullName>
    </submittedName>
</protein>
<keyword evidence="1" id="KW-1133">Transmembrane helix</keyword>
<gene>
    <name evidence="3" type="ORF">B0T18DRAFT_391307</name>
</gene>
<keyword evidence="2" id="KW-0732">Signal</keyword>
<feature type="transmembrane region" description="Helical" evidence="1">
    <location>
        <begin position="319"/>
        <end position="341"/>
    </location>
</feature>
<comment type="caution">
    <text evidence="3">The sequence shown here is derived from an EMBL/GenBank/DDBJ whole genome shotgun (WGS) entry which is preliminary data.</text>
</comment>
<reference evidence="3" key="1">
    <citation type="submission" date="2023-06" db="EMBL/GenBank/DDBJ databases">
        <title>Genome-scale phylogeny and comparative genomics of the fungal order Sordariales.</title>
        <authorList>
            <consortium name="Lawrence Berkeley National Laboratory"/>
            <person name="Hensen N."/>
            <person name="Bonometti L."/>
            <person name="Westerberg I."/>
            <person name="Brannstrom I.O."/>
            <person name="Guillou S."/>
            <person name="Cros-Aarteil S."/>
            <person name="Calhoun S."/>
            <person name="Haridas S."/>
            <person name="Kuo A."/>
            <person name="Mondo S."/>
            <person name="Pangilinan J."/>
            <person name="Riley R."/>
            <person name="LaButti K."/>
            <person name="Andreopoulos B."/>
            <person name="Lipzen A."/>
            <person name="Chen C."/>
            <person name="Yanf M."/>
            <person name="Daum C."/>
            <person name="Ng V."/>
            <person name="Clum A."/>
            <person name="Steindorff A."/>
            <person name="Ohm R."/>
            <person name="Martin F."/>
            <person name="Silar P."/>
            <person name="Natvig D."/>
            <person name="Lalanne C."/>
            <person name="Gautier V."/>
            <person name="Ament-velasquez S.L."/>
            <person name="Kruys A."/>
            <person name="Hutchinson M.I."/>
            <person name="Powell A.J."/>
            <person name="Barry K."/>
            <person name="Miller A.N."/>
            <person name="Grigoriev I.V."/>
            <person name="Debuchy R."/>
            <person name="Gladieux P."/>
            <person name="Thoren M.H."/>
            <person name="Johannesson H."/>
        </authorList>
    </citation>
    <scope>NUCLEOTIDE SEQUENCE</scope>
    <source>
        <strain evidence="3">SMH3187-1</strain>
    </source>
</reference>
<sequence>MIWQTTLVASLLALGAQAGGLGQLIAEGMTRNSPSVERRMHEIAQSSLRSRGWVEPRQQTQGGGALLNADGTINMQAWDQQTNTACIDALRQLPQASNPSGTCVCYNLPALDNRTGTFQADLRLYRLGMGTGDFLGIPPVNIQVGLTYRGASVSPVSMGRLSGASGTGAAGTGTASGAGAAAVPGAAGSVAAGNSPLPGASAAAGASPIAVRQADTGMDLDLLQTYLFVGQIDRDRMTPDLTMAELQAFVMPIVTLSGTNALGQRVSTNVSSNEAVFVMGVFSQEIIMSSFRLAELAVEAEVARLKNGTTAFVLPGVQIMIFPIGLIITGLWTVVFCVVYGMGTYDRYHFRESYKARMARAEKAGMATF</sequence>